<dbReference type="AlphaFoldDB" id="A0A9X6V5Z7"/>
<evidence type="ECO:0000256" key="1">
    <source>
        <dbReference type="SAM" id="Coils"/>
    </source>
</evidence>
<feature type="coiled-coil region" evidence="1">
    <location>
        <begin position="239"/>
        <end position="270"/>
    </location>
</feature>
<gene>
    <name evidence="2" type="ORF">CN398_28720</name>
</gene>
<keyword evidence="1" id="KW-0175">Coiled coil</keyword>
<name>A0A9X6V5Z7_BACTU</name>
<proteinExistence type="predicted"/>
<comment type="caution">
    <text evidence="2">The sequence shown here is derived from an EMBL/GenBank/DDBJ whole genome shotgun (WGS) entry which is preliminary data.</text>
</comment>
<dbReference type="RefSeq" id="WP_080775433.1">
    <property type="nucleotide sequence ID" value="NZ_JABWHT010000002.1"/>
</dbReference>
<evidence type="ECO:0000313" key="3">
    <source>
        <dbReference type="Proteomes" id="UP000220397"/>
    </source>
</evidence>
<dbReference type="EMBL" id="NTUS01000142">
    <property type="protein sequence ID" value="PFA92909.1"/>
    <property type="molecule type" value="Genomic_DNA"/>
</dbReference>
<reference evidence="2 3" key="1">
    <citation type="submission" date="2017-09" db="EMBL/GenBank/DDBJ databases">
        <title>Large-scale bioinformatics analysis of Bacillus genomes uncovers conserved roles of natural products in bacterial physiology.</title>
        <authorList>
            <consortium name="Agbiome Team Llc"/>
            <person name="Bleich R.M."/>
            <person name="Kirk G.J."/>
            <person name="Santa Maria K.C."/>
            <person name="Allen S.E."/>
            <person name="Farag S."/>
            <person name="Shank E.A."/>
            <person name="Bowers A."/>
        </authorList>
    </citation>
    <scope>NUCLEOTIDE SEQUENCE [LARGE SCALE GENOMIC DNA]</scope>
    <source>
        <strain evidence="2 3">AFS015413</strain>
    </source>
</reference>
<dbReference type="Proteomes" id="UP000220397">
    <property type="component" value="Unassembled WGS sequence"/>
</dbReference>
<protein>
    <submittedName>
        <fullName evidence="2">Uncharacterized protein</fullName>
    </submittedName>
</protein>
<accession>A0A9X6V5Z7</accession>
<organism evidence="2 3">
    <name type="scientific">Bacillus thuringiensis</name>
    <dbReference type="NCBI Taxonomy" id="1428"/>
    <lineage>
        <taxon>Bacteria</taxon>
        <taxon>Bacillati</taxon>
        <taxon>Bacillota</taxon>
        <taxon>Bacilli</taxon>
        <taxon>Bacillales</taxon>
        <taxon>Bacillaceae</taxon>
        <taxon>Bacillus</taxon>
        <taxon>Bacillus cereus group</taxon>
    </lineage>
</organism>
<evidence type="ECO:0000313" key="2">
    <source>
        <dbReference type="EMBL" id="PFA92909.1"/>
    </source>
</evidence>
<sequence>MNKIYEIYVHRCFAYVIAKDEEEALSTAQYALESINEVDLNDYFYFHEGENEGKYILCRDYLKEHNYFHVVGLCGVSFFEYEWGEIERVPNKEIDNHRIEVILKHNNIYKIAEWNVRRKIKMIKVQKNIYLPNREMRLYKISFNEDPEDANNESTFVKISLDAFKLNVVIAYLQGLAFDIEESWGISESDIAFLLSKYFAAVEYKEHPVAADGNFEEFTDVHLFWNWELVVCKYWDEIKELMNLNIEGLLEDMKKLNQVFNDKRNEKNKEYFEKIIIPPQEEFKGCKVKVSSYLIDHRGGNNFYLWRELSSNEVESMKENGTYDEAVTRYDLRKYEEKEYVWLANLPTEEDAMSAIKSYWRAIKELSQIDDGDHNEKNFAEENAKYIEDSKDKNKKIAYSYSFNWFDFTYNGKKSDYCFDATIKFNTFEFEEDCIGGVTNYLSARIDLQEEKLITQIDPNVFFNVVEVIDFFIDDTNSGFYKKLNVEEGKLLIKEYCRQAKENKLSHIELTGSPLAFRYVE</sequence>